<feature type="domain" description="N-acetyltransferase" evidence="1">
    <location>
        <begin position="52"/>
        <end position="106"/>
    </location>
</feature>
<dbReference type="AlphaFoldDB" id="A0A8J3W415"/>
<dbReference type="Gene3D" id="3.40.630.30">
    <property type="match status" value="1"/>
</dbReference>
<evidence type="ECO:0000259" key="1">
    <source>
        <dbReference type="Pfam" id="PF00583"/>
    </source>
</evidence>
<evidence type="ECO:0000313" key="3">
    <source>
        <dbReference type="Proteomes" id="UP000616724"/>
    </source>
</evidence>
<proteinExistence type="predicted"/>
<evidence type="ECO:0000313" key="2">
    <source>
        <dbReference type="EMBL" id="GIH74975.1"/>
    </source>
</evidence>
<dbReference type="Proteomes" id="UP000616724">
    <property type="component" value="Unassembled WGS sequence"/>
</dbReference>
<dbReference type="InterPro" id="IPR000182">
    <property type="entry name" value="GNAT_dom"/>
</dbReference>
<dbReference type="EMBL" id="BOOH01000013">
    <property type="protein sequence ID" value="GIH74975.1"/>
    <property type="molecule type" value="Genomic_DNA"/>
</dbReference>
<dbReference type="Pfam" id="PF00583">
    <property type="entry name" value="Acetyltransf_1"/>
    <property type="match status" value="1"/>
</dbReference>
<reference evidence="2 3" key="1">
    <citation type="submission" date="2021-01" db="EMBL/GenBank/DDBJ databases">
        <title>Whole genome shotgun sequence of Planobispora longispora NBRC 13918.</title>
        <authorList>
            <person name="Komaki H."/>
            <person name="Tamura T."/>
        </authorList>
    </citation>
    <scope>NUCLEOTIDE SEQUENCE [LARGE SCALE GENOMIC DNA]</scope>
    <source>
        <strain evidence="2 3">NBRC 13918</strain>
    </source>
</reference>
<dbReference type="GO" id="GO:0016747">
    <property type="term" value="F:acyltransferase activity, transferring groups other than amino-acyl groups"/>
    <property type="evidence" value="ECO:0007669"/>
    <property type="project" value="InterPro"/>
</dbReference>
<dbReference type="InterPro" id="IPR016181">
    <property type="entry name" value="Acyl_CoA_acyltransferase"/>
</dbReference>
<accession>A0A8J3W415</accession>
<organism evidence="2 3">
    <name type="scientific">Planobispora longispora</name>
    <dbReference type="NCBI Taxonomy" id="28887"/>
    <lineage>
        <taxon>Bacteria</taxon>
        <taxon>Bacillati</taxon>
        <taxon>Actinomycetota</taxon>
        <taxon>Actinomycetes</taxon>
        <taxon>Streptosporangiales</taxon>
        <taxon>Streptosporangiaceae</taxon>
        <taxon>Planobispora</taxon>
    </lineage>
</organism>
<dbReference type="SUPFAM" id="SSF55729">
    <property type="entry name" value="Acyl-CoA N-acyltransferases (Nat)"/>
    <property type="match status" value="1"/>
</dbReference>
<protein>
    <recommendedName>
        <fullName evidence="1">N-acetyltransferase domain-containing protein</fullName>
    </recommendedName>
</protein>
<gene>
    <name evidence="2" type="ORF">Plo01_14040</name>
</gene>
<keyword evidence="3" id="KW-1185">Reference proteome</keyword>
<comment type="caution">
    <text evidence="2">The sequence shown here is derived from an EMBL/GenBank/DDBJ whole genome shotgun (WGS) entry which is preliminary data.</text>
</comment>
<name>A0A8J3W415_9ACTN</name>
<sequence length="148" mass="15752">MNAAGARLLGPALTSALGEVSAARCRMYVLADLGGPAEAPPLAAALVQTGRTAPLARLRALAVAAPYRARGLGRRLLGDLLTELRADGIRRVHYLATPGDDGMRALLRAAEFTPVAVAAEETRDTSWTYQYDMGSFDSPAIIWFGREL</sequence>